<name>A0A1V4DAJ2_9ACTN</name>
<feature type="transmembrane region" description="Helical" evidence="7">
    <location>
        <begin position="287"/>
        <end position="313"/>
    </location>
</feature>
<feature type="transmembrane region" description="Helical" evidence="7">
    <location>
        <begin position="12"/>
        <end position="36"/>
    </location>
</feature>
<evidence type="ECO:0000256" key="3">
    <source>
        <dbReference type="ARBA" id="ARBA00022475"/>
    </source>
</evidence>
<evidence type="ECO:0000256" key="2">
    <source>
        <dbReference type="ARBA" id="ARBA00022448"/>
    </source>
</evidence>
<evidence type="ECO:0000256" key="6">
    <source>
        <dbReference type="ARBA" id="ARBA00023136"/>
    </source>
</evidence>
<evidence type="ECO:0000256" key="1">
    <source>
        <dbReference type="ARBA" id="ARBA00004651"/>
    </source>
</evidence>
<feature type="transmembrane region" description="Helical" evidence="7">
    <location>
        <begin position="319"/>
        <end position="336"/>
    </location>
</feature>
<dbReference type="PANTHER" id="PTHR23517:SF2">
    <property type="entry name" value="MULTIDRUG RESISTANCE PROTEIN MDTH"/>
    <property type="match status" value="1"/>
</dbReference>
<dbReference type="InterPro" id="IPR050171">
    <property type="entry name" value="MFS_Transporters"/>
</dbReference>
<dbReference type="Pfam" id="PF07690">
    <property type="entry name" value="MFS_1"/>
    <property type="match status" value="1"/>
</dbReference>
<sequence length="409" mass="42025">MLNRLLPASGPGRVLALATLFITMGQGAFMTCSALYFTTVVGISVPQLGLGLTIAGAVGLFAGVPLGHMADRRGGRETAALLIALNGLAAAGYLLVGSFAQFTVSACLFVVLERGGRAALQTAVANTLRGADLVETRAHLRAITNVGVAVGAGFAGIALQLDSPAAFRTVLVLDALSFLVAAAVLARLPKVAPVAAAADGPGQPRLAVLRDRPFALVTALSAVLSLHAVLLEIVVPLWIAGHTDAPRWMVTALFLLNTANVVAFQVRIAKRVSELPLAVRAVRRAGFVLCAACALFAASSADGMALAVAFLLLAGAVHVYGEMVLSAGAWVIGFDLAPPDKQGQYQGFFFSGYAASAMIAPTFLTATVIQGGALGWLLLGGLFILAGLAMKPVVGWAERTRAPRLAHSG</sequence>
<evidence type="ECO:0000313" key="9">
    <source>
        <dbReference type="Proteomes" id="UP000033615"/>
    </source>
</evidence>
<dbReference type="Proteomes" id="UP000033615">
    <property type="component" value="Unassembled WGS sequence"/>
</dbReference>
<dbReference type="OrthoDB" id="6803299at2"/>
<keyword evidence="4 7" id="KW-0812">Transmembrane</keyword>
<accession>A0A1V4DAJ2</accession>
<keyword evidence="9" id="KW-1185">Reference proteome</keyword>
<dbReference type="RefSeq" id="WP_046088711.1">
    <property type="nucleotide sequence ID" value="NZ_LAKD02000006.1"/>
</dbReference>
<feature type="transmembrane region" description="Helical" evidence="7">
    <location>
        <begin position="348"/>
        <end position="369"/>
    </location>
</feature>
<dbReference type="Gene3D" id="1.20.1250.20">
    <property type="entry name" value="MFS general substrate transporter like domains"/>
    <property type="match status" value="1"/>
</dbReference>
<proteinExistence type="predicted"/>
<reference evidence="8" key="1">
    <citation type="submission" date="2016-12" db="EMBL/GenBank/DDBJ databases">
        <title>Genome sequence of Streptomyces antioxidans MUSC 164.</title>
        <authorList>
            <person name="Lee L.-H."/>
            <person name="Ser H.-L."/>
        </authorList>
    </citation>
    <scope>NUCLEOTIDE SEQUENCE [LARGE SCALE GENOMIC DNA]</scope>
    <source>
        <strain evidence="8">MUSC 164</strain>
    </source>
</reference>
<keyword evidence="3" id="KW-1003">Cell membrane</keyword>
<dbReference type="InterPro" id="IPR036259">
    <property type="entry name" value="MFS_trans_sf"/>
</dbReference>
<evidence type="ECO:0000256" key="5">
    <source>
        <dbReference type="ARBA" id="ARBA00022989"/>
    </source>
</evidence>
<feature type="transmembrane region" description="Helical" evidence="7">
    <location>
        <begin position="140"/>
        <end position="159"/>
    </location>
</feature>
<feature type="transmembrane region" description="Helical" evidence="7">
    <location>
        <begin position="245"/>
        <end position="266"/>
    </location>
</feature>
<protein>
    <submittedName>
        <fullName evidence="8">MFS transporter</fullName>
    </submittedName>
</protein>
<feature type="transmembrane region" description="Helical" evidence="7">
    <location>
        <begin position="48"/>
        <end position="67"/>
    </location>
</feature>
<evidence type="ECO:0000256" key="4">
    <source>
        <dbReference type="ARBA" id="ARBA00022692"/>
    </source>
</evidence>
<evidence type="ECO:0000313" key="8">
    <source>
        <dbReference type="EMBL" id="OPF83164.1"/>
    </source>
</evidence>
<keyword evidence="2" id="KW-0813">Transport</keyword>
<organism evidence="8 9">
    <name type="scientific">Streptomyces antioxidans</name>
    <dbReference type="NCBI Taxonomy" id="1507734"/>
    <lineage>
        <taxon>Bacteria</taxon>
        <taxon>Bacillati</taxon>
        <taxon>Actinomycetota</taxon>
        <taxon>Actinomycetes</taxon>
        <taxon>Kitasatosporales</taxon>
        <taxon>Streptomycetaceae</taxon>
        <taxon>Streptomyces</taxon>
    </lineage>
</organism>
<dbReference type="SUPFAM" id="SSF103473">
    <property type="entry name" value="MFS general substrate transporter"/>
    <property type="match status" value="1"/>
</dbReference>
<dbReference type="EMBL" id="LAKD02000006">
    <property type="protein sequence ID" value="OPF83164.1"/>
    <property type="molecule type" value="Genomic_DNA"/>
</dbReference>
<comment type="subcellular location">
    <subcellularLocation>
        <location evidence="1">Cell membrane</location>
        <topology evidence="1">Multi-pass membrane protein</topology>
    </subcellularLocation>
</comment>
<dbReference type="AlphaFoldDB" id="A0A1V4DAJ2"/>
<dbReference type="InterPro" id="IPR011701">
    <property type="entry name" value="MFS"/>
</dbReference>
<gene>
    <name evidence="8" type="ORF">VT50_0205470</name>
</gene>
<evidence type="ECO:0000256" key="7">
    <source>
        <dbReference type="SAM" id="Phobius"/>
    </source>
</evidence>
<feature type="transmembrane region" description="Helical" evidence="7">
    <location>
        <begin position="214"/>
        <end position="239"/>
    </location>
</feature>
<feature type="transmembrane region" description="Helical" evidence="7">
    <location>
        <begin position="375"/>
        <end position="394"/>
    </location>
</feature>
<dbReference type="GO" id="GO:0022857">
    <property type="term" value="F:transmembrane transporter activity"/>
    <property type="evidence" value="ECO:0007669"/>
    <property type="project" value="InterPro"/>
</dbReference>
<dbReference type="PANTHER" id="PTHR23517">
    <property type="entry name" value="RESISTANCE PROTEIN MDTM, PUTATIVE-RELATED-RELATED"/>
    <property type="match status" value="1"/>
</dbReference>
<keyword evidence="5 7" id="KW-1133">Transmembrane helix</keyword>
<dbReference type="GO" id="GO:0005886">
    <property type="term" value="C:plasma membrane"/>
    <property type="evidence" value="ECO:0007669"/>
    <property type="project" value="UniProtKB-SubCell"/>
</dbReference>
<comment type="caution">
    <text evidence="8">The sequence shown here is derived from an EMBL/GenBank/DDBJ whole genome shotgun (WGS) entry which is preliminary data.</text>
</comment>
<feature type="transmembrane region" description="Helical" evidence="7">
    <location>
        <begin position="165"/>
        <end position="186"/>
    </location>
</feature>
<keyword evidence="6 7" id="KW-0472">Membrane</keyword>